<evidence type="ECO:0000256" key="1">
    <source>
        <dbReference type="ARBA" id="ARBA00004173"/>
    </source>
</evidence>
<evidence type="ECO:0000259" key="13">
    <source>
        <dbReference type="SMART" id="SM00829"/>
    </source>
</evidence>
<dbReference type="PANTHER" id="PTHR43981">
    <property type="entry name" value="ENOYL-[ACYL-CARRIER-PROTEIN] REDUCTASE, MITOCHONDRIAL"/>
    <property type="match status" value="1"/>
</dbReference>
<dbReference type="EMBL" id="HBKR01022774">
    <property type="protein sequence ID" value="CAE2313320.1"/>
    <property type="molecule type" value="Transcribed_RNA"/>
</dbReference>
<dbReference type="EC" id="1.3.1.104" evidence="11"/>
<comment type="subcellular location">
    <subcellularLocation>
        <location evidence="1">Mitochondrion</location>
    </subcellularLocation>
</comment>
<feature type="domain" description="Enoyl reductase (ER)" evidence="13">
    <location>
        <begin position="26"/>
        <end position="346"/>
    </location>
</feature>
<dbReference type="InterPro" id="IPR013154">
    <property type="entry name" value="ADH-like_N"/>
</dbReference>
<keyword evidence="10" id="KW-0275">Fatty acid biosynthesis</keyword>
<evidence type="ECO:0000256" key="11">
    <source>
        <dbReference type="ARBA" id="ARBA00038963"/>
    </source>
</evidence>
<dbReference type="PANTHER" id="PTHR43981:SF2">
    <property type="entry name" value="ENOYL-[ACYL-CARRIER-PROTEIN] REDUCTASE, MITOCHONDRIAL"/>
    <property type="match status" value="1"/>
</dbReference>
<keyword evidence="4" id="KW-0276">Fatty acid metabolism</keyword>
<proteinExistence type="inferred from homology"/>
<dbReference type="SUPFAM" id="SSF50129">
    <property type="entry name" value="GroES-like"/>
    <property type="match status" value="1"/>
</dbReference>
<evidence type="ECO:0000256" key="3">
    <source>
        <dbReference type="ARBA" id="ARBA00022516"/>
    </source>
</evidence>
<dbReference type="SUPFAM" id="SSF51735">
    <property type="entry name" value="NAD(P)-binding Rossmann-fold domains"/>
    <property type="match status" value="1"/>
</dbReference>
<reference evidence="14" key="1">
    <citation type="submission" date="2021-01" db="EMBL/GenBank/DDBJ databases">
        <authorList>
            <person name="Corre E."/>
            <person name="Pelletier E."/>
            <person name="Niang G."/>
            <person name="Scheremetjew M."/>
            <person name="Finn R."/>
            <person name="Kale V."/>
            <person name="Holt S."/>
            <person name="Cochrane G."/>
            <person name="Meng A."/>
            <person name="Brown T."/>
            <person name="Cohen L."/>
        </authorList>
    </citation>
    <scope>NUCLEOTIDE SEQUENCE</scope>
    <source>
        <strain evidence="14">SoJaBio B1-5/56/2</strain>
    </source>
</reference>
<organism evidence="14">
    <name type="scientific">Paramoeba aestuarina</name>
    <dbReference type="NCBI Taxonomy" id="180227"/>
    <lineage>
        <taxon>Eukaryota</taxon>
        <taxon>Amoebozoa</taxon>
        <taxon>Discosea</taxon>
        <taxon>Flabellinia</taxon>
        <taxon>Dactylopodida</taxon>
        <taxon>Paramoebidae</taxon>
        <taxon>Paramoeba</taxon>
    </lineage>
</organism>
<evidence type="ECO:0000256" key="5">
    <source>
        <dbReference type="ARBA" id="ARBA00022857"/>
    </source>
</evidence>
<evidence type="ECO:0000256" key="9">
    <source>
        <dbReference type="ARBA" id="ARBA00023128"/>
    </source>
</evidence>
<dbReference type="Gene3D" id="3.90.180.10">
    <property type="entry name" value="Medium-chain alcohol dehydrogenases, catalytic domain"/>
    <property type="match status" value="1"/>
</dbReference>
<dbReference type="CDD" id="cd08290">
    <property type="entry name" value="ETR"/>
    <property type="match status" value="1"/>
</dbReference>
<dbReference type="InterPro" id="IPR020843">
    <property type="entry name" value="ER"/>
</dbReference>
<dbReference type="GO" id="GO:0005739">
    <property type="term" value="C:mitochondrion"/>
    <property type="evidence" value="ECO:0007669"/>
    <property type="project" value="UniProtKB-SubCell"/>
</dbReference>
<evidence type="ECO:0000256" key="8">
    <source>
        <dbReference type="ARBA" id="ARBA00023098"/>
    </source>
</evidence>
<protein>
    <recommendedName>
        <fullName evidence="11">enoyl-[acyl-carrier-protein] reductase</fullName>
        <ecNumber evidence="11">1.3.1.104</ecNumber>
    </recommendedName>
</protein>
<keyword evidence="7" id="KW-0560">Oxidoreductase</keyword>
<keyword evidence="5" id="KW-0521">NADP</keyword>
<dbReference type="InterPro" id="IPR036291">
    <property type="entry name" value="NAD(P)-bd_dom_sf"/>
</dbReference>
<keyword evidence="8" id="KW-0443">Lipid metabolism</keyword>
<keyword evidence="9" id="KW-0496">Mitochondrion</keyword>
<evidence type="ECO:0000256" key="7">
    <source>
        <dbReference type="ARBA" id="ARBA00023002"/>
    </source>
</evidence>
<dbReference type="GO" id="GO:0141148">
    <property type="term" value="F:enoyl-[acyl-carrier-protein] reductase (NADPH) activity"/>
    <property type="evidence" value="ECO:0007669"/>
    <property type="project" value="UniProtKB-EC"/>
</dbReference>
<evidence type="ECO:0000256" key="12">
    <source>
        <dbReference type="ARBA" id="ARBA00048843"/>
    </source>
</evidence>
<comment type="similarity">
    <text evidence="2">Belongs to the zinc-containing alcohol dehydrogenase family. Quinone oxidoreductase subfamily.</text>
</comment>
<evidence type="ECO:0000256" key="6">
    <source>
        <dbReference type="ARBA" id="ARBA00022946"/>
    </source>
</evidence>
<accession>A0A7S4L2U0</accession>
<comment type="catalytic activity">
    <reaction evidence="12">
        <text>a 2,3-saturated acyl-[ACP] + NADP(+) = a (2E)-enoyl-[ACP] + NADPH + H(+)</text>
        <dbReference type="Rhea" id="RHEA:22564"/>
        <dbReference type="Rhea" id="RHEA-COMP:9925"/>
        <dbReference type="Rhea" id="RHEA-COMP:9926"/>
        <dbReference type="ChEBI" id="CHEBI:15378"/>
        <dbReference type="ChEBI" id="CHEBI:57783"/>
        <dbReference type="ChEBI" id="CHEBI:58349"/>
        <dbReference type="ChEBI" id="CHEBI:78784"/>
        <dbReference type="ChEBI" id="CHEBI:78785"/>
        <dbReference type="EC" id="1.3.1.104"/>
    </reaction>
</comment>
<dbReference type="SMART" id="SM00829">
    <property type="entry name" value="PKS_ER"/>
    <property type="match status" value="1"/>
</dbReference>
<dbReference type="Gene3D" id="3.40.50.720">
    <property type="entry name" value="NAD(P)-binding Rossmann-like Domain"/>
    <property type="match status" value="1"/>
</dbReference>
<keyword evidence="3" id="KW-0444">Lipid biosynthesis</keyword>
<sequence>MLGLRSGSLLVRRWASGRALVFDKFGPPMSVLRLEDSADAPAPKNGEVKIKMIAAPVSLFDADHIKGSLPTSSPGVGGGDGVGVIEQVGEGVEGFKVGDTVIPHGPEFGGTWRTHATVSSSSILSVPSSLPPPYAATLGVSLSTAHLLLTEFENLKEGDVVVQNGGSGLVAQLVVQLAAKKGIKTITLVRERHDYADTVERIKAYGGYVVVQDSYTKGPDFKKLIADLPAPKLALNSAGGDSATEMARILAPGATMVTYGNSSKDHLKLPASLFLFNDIKLRGFNHQQWVENHTKQERQELINDLAGQIGEEEGGLRFWLQTHRLSDWEEALEKALYTQKNRKVVMILDK</sequence>
<dbReference type="GO" id="GO:0006633">
    <property type="term" value="P:fatty acid biosynthetic process"/>
    <property type="evidence" value="ECO:0007669"/>
    <property type="project" value="UniProtKB-KW"/>
</dbReference>
<dbReference type="InterPro" id="IPR051034">
    <property type="entry name" value="Mito_Enoyl-ACP_Reductase"/>
</dbReference>
<dbReference type="AlphaFoldDB" id="A0A7S4L2U0"/>
<keyword evidence="6" id="KW-0809">Transit peptide</keyword>
<gene>
    <name evidence="14" type="ORF">NAES01612_LOCUS14881</name>
</gene>
<evidence type="ECO:0000256" key="2">
    <source>
        <dbReference type="ARBA" id="ARBA00010371"/>
    </source>
</evidence>
<dbReference type="Pfam" id="PF08240">
    <property type="entry name" value="ADH_N"/>
    <property type="match status" value="1"/>
</dbReference>
<dbReference type="InterPro" id="IPR011032">
    <property type="entry name" value="GroES-like_sf"/>
</dbReference>
<evidence type="ECO:0000313" key="14">
    <source>
        <dbReference type="EMBL" id="CAE2313320.1"/>
    </source>
</evidence>
<name>A0A7S4L2U0_9EUKA</name>
<evidence type="ECO:0000256" key="4">
    <source>
        <dbReference type="ARBA" id="ARBA00022832"/>
    </source>
</evidence>
<evidence type="ECO:0000256" key="10">
    <source>
        <dbReference type="ARBA" id="ARBA00023160"/>
    </source>
</evidence>